<reference evidence="1 2" key="1">
    <citation type="submission" date="2019-09" db="EMBL/GenBank/DDBJ databases">
        <authorList>
            <person name="Depoorter E."/>
        </authorList>
    </citation>
    <scope>NUCLEOTIDE SEQUENCE [LARGE SCALE GENOMIC DNA]</scope>
    <source>
        <strain evidence="1">R-71033</strain>
    </source>
</reference>
<evidence type="ECO:0000313" key="1">
    <source>
        <dbReference type="EMBL" id="VWD65465.1"/>
    </source>
</evidence>
<organism evidence="1 2">
    <name type="scientific">Burkholderia contaminans</name>
    <dbReference type="NCBI Taxonomy" id="488447"/>
    <lineage>
        <taxon>Bacteria</taxon>
        <taxon>Pseudomonadati</taxon>
        <taxon>Pseudomonadota</taxon>
        <taxon>Betaproteobacteria</taxon>
        <taxon>Burkholderiales</taxon>
        <taxon>Burkholderiaceae</taxon>
        <taxon>Burkholderia</taxon>
        <taxon>Burkholderia cepacia complex</taxon>
    </lineage>
</organism>
<dbReference type="AlphaFoldDB" id="A0A6P3CBT3"/>
<accession>A0A6P3CBT3</accession>
<protein>
    <submittedName>
        <fullName evidence="1">Uncharacterized protein</fullName>
    </submittedName>
</protein>
<evidence type="ECO:0000313" key="2">
    <source>
        <dbReference type="Proteomes" id="UP000494109"/>
    </source>
</evidence>
<dbReference type="Proteomes" id="UP000494109">
    <property type="component" value="Unassembled WGS sequence"/>
</dbReference>
<name>A0A6P3CBT3_9BURK</name>
<dbReference type="EMBL" id="CABVQS010000070">
    <property type="protein sequence ID" value="VWD65465.1"/>
    <property type="molecule type" value="Genomic_DNA"/>
</dbReference>
<gene>
    <name evidence="1" type="ORF">BCO71033_07389</name>
</gene>
<proteinExistence type="predicted"/>
<sequence>MQCIGNRSSALAPHVEARWRGQWLHFALDLVELADIVQGVRSDLAFVRDMQIVELAPCVRHAAKFSDALRKQRLVAGEVITYEAAPPITEECLRVLAGSTVGEVVDHRLQSLEGTRAIRPEIRALRLAFAGAEHRHRCLIGMQHSVLQNLLLERIHQRLQLHTARANPLGERRARNRQAGAFKDAFLSVQRNMIAPRAVPVLWRRGDCERRQIESNCSCRSLHLKAILAAGPLGKGLPLTWTVVGHASYRMQG</sequence>